<accession>A0A1C7MXL5</accession>
<sequence>MSAESILGNHNKTTLLILLYKFKLISIELDCTGIIKSDDAPFLNSNAMRVMRARYGQKILGS</sequence>
<gene>
    <name evidence="1" type="ORF">A0J61_10450</name>
</gene>
<dbReference type="Proteomes" id="UP000093000">
    <property type="component" value="Unassembled WGS sequence"/>
</dbReference>
<protein>
    <submittedName>
        <fullName evidence="1">Uncharacterized protein</fullName>
    </submittedName>
</protein>
<keyword evidence="2" id="KW-1185">Reference proteome</keyword>
<dbReference type="EMBL" id="LUGH01001179">
    <property type="protein sequence ID" value="OBZ81501.1"/>
    <property type="molecule type" value="Genomic_DNA"/>
</dbReference>
<proteinExistence type="predicted"/>
<evidence type="ECO:0000313" key="1">
    <source>
        <dbReference type="EMBL" id="OBZ81501.1"/>
    </source>
</evidence>
<name>A0A1C7MXL5_9FUNG</name>
<evidence type="ECO:0000313" key="2">
    <source>
        <dbReference type="Proteomes" id="UP000093000"/>
    </source>
</evidence>
<reference evidence="1 2" key="1">
    <citation type="submission" date="2016-03" db="EMBL/GenBank/DDBJ databases">
        <title>Choanephora cucurbitarum.</title>
        <authorList>
            <person name="Min B."/>
            <person name="Park H."/>
            <person name="Park J.-H."/>
            <person name="Shin H.-D."/>
            <person name="Choi I.-G."/>
        </authorList>
    </citation>
    <scope>NUCLEOTIDE SEQUENCE [LARGE SCALE GENOMIC DNA]</scope>
    <source>
        <strain evidence="1 2">KUS-F28377</strain>
    </source>
</reference>
<dbReference type="InParanoid" id="A0A1C7MXL5"/>
<comment type="caution">
    <text evidence="1">The sequence shown here is derived from an EMBL/GenBank/DDBJ whole genome shotgun (WGS) entry which is preliminary data.</text>
</comment>
<organism evidence="1 2">
    <name type="scientific">Choanephora cucurbitarum</name>
    <dbReference type="NCBI Taxonomy" id="101091"/>
    <lineage>
        <taxon>Eukaryota</taxon>
        <taxon>Fungi</taxon>
        <taxon>Fungi incertae sedis</taxon>
        <taxon>Mucoromycota</taxon>
        <taxon>Mucoromycotina</taxon>
        <taxon>Mucoromycetes</taxon>
        <taxon>Mucorales</taxon>
        <taxon>Mucorineae</taxon>
        <taxon>Choanephoraceae</taxon>
        <taxon>Choanephoroideae</taxon>
        <taxon>Choanephora</taxon>
    </lineage>
</organism>
<dbReference type="AlphaFoldDB" id="A0A1C7MXL5"/>